<evidence type="ECO:0000313" key="10">
    <source>
        <dbReference type="EMBL" id="CAB4323805.1"/>
    </source>
</evidence>
<evidence type="ECO:0000256" key="2">
    <source>
        <dbReference type="ARBA" id="ARBA00022490"/>
    </source>
</evidence>
<protein>
    <submittedName>
        <fullName evidence="11">Unannotated protein</fullName>
    </submittedName>
</protein>
<name>A0A6J7KCJ1_9ZZZZ</name>
<dbReference type="GO" id="GO:0005525">
    <property type="term" value="F:GTP binding"/>
    <property type="evidence" value="ECO:0007669"/>
    <property type="project" value="UniProtKB-KW"/>
</dbReference>
<dbReference type="FunFam" id="3.40.50.11060:FF:000001">
    <property type="entry name" value="GTPase HflX"/>
    <property type="match status" value="1"/>
</dbReference>
<dbReference type="InterPro" id="IPR045498">
    <property type="entry name" value="HflX_C"/>
</dbReference>
<feature type="coiled-coil region" evidence="7">
    <location>
        <begin position="185"/>
        <end position="212"/>
    </location>
</feature>
<evidence type="ECO:0000256" key="3">
    <source>
        <dbReference type="ARBA" id="ARBA00022723"/>
    </source>
</evidence>
<evidence type="ECO:0000256" key="1">
    <source>
        <dbReference type="ARBA" id="ARBA00004496"/>
    </source>
</evidence>
<evidence type="ECO:0000259" key="9">
    <source>
        <dbReference type="PROSITE" id="PS51705"/>
    </source>
</evidence>
<dbReference type="GO" id="GO:0043022">
    <property type="term" value="F:ribosome binding"/>
    <property type="evidence" value="ECO:0007669"/>
    <property type="project" value="TreeGrafter"/>
</dbReference>
<keyword evidence="3" id="KW-0479">Metal-binding</keyword>
<dbReference type="InterPro" id="IPR025121">
    <property type="entry name" value="GTPase_HflX_N"/>
</dbReference>
<dbReference type="PROSITE" id="PS51705">
    <property type="entry name" value="G_HFLX"/>
    <property type="match status" value="1"/>
</dbReference>
<dbReference type="SUPFAM" id="SSF52540">
    <property type="entry name" value="P-loop containing nucleoside triphosphate hydrolases"/>
    <property type="match status" value="1"/>
</dbReference>
<dbReference type="Gene3D" id="3.40.50.11060">
    <property type="entry name" value="GTPase HflX, N-terminal domain"/>
    <property type="match status" value="1"/>
</dbReference>
<dbReference type="Pfam" id="PF16360">
    <property type="entry name" value="GTP-bdg_M"/>
    <property type="match status" value="1"/>
</dbReference>
<dbReference type="EMBL" id="CAEMXZ010000074">
    <property type="protein sequence ID" value="CAB4323805.1"/>
    <property type="molecule type" value="Genomic_DNA"/>
</dbReference>
<dbReference type="AlphaFoldDB" id="A0A6J7KCJ1"/>
<dbReference type="InterPro" id="IPR006073">
    <property type="entry name" value="GTP-bd"/>
</dbReference>
<feature type="domain" description="Hflx-type G" evidence="9">
    <location>
        <begin position="226"/>
        <end position="390"/>
    </location>
</feature>
<keyword evidence="6" id="KW-0342">GTP-binding</keyword>
<dbReference type="EMBL" id="CAFBNC010000133">
    <property type="protein sequence ID" value="CAB4951942.1"/>
    <property type="molecule type" value="Genomic_DNA"/>
</dbReference>
<dbReference type="Gene3D" id="6.10.250.2860">
    <property type="match status" value="1"/>
</dbReference>
<dbReference type="HAMAP" id="MF_00900">
    <property type="entry name" value="GTPase_HflX"/>
    <property type="match status" value="1"/>
</dbReference>
<dbReference type="InterPro" id="IPR027417">
    <property type="entry name" value="P-loop_NTPase"/>
</dbReference>
<keyword evidence="4" id="KW-0547">Nucleotide-binding</keyword>
<gene>
    <name evidence="10" type="ORF">UFOPK1392_01565</name>
    <name evidence="11" type="ORF">UFOPK3733_01932</name>
</gene>
<dbReference type="NCBIfam" id="TIGR00231">
    <property type="entry name" value="small_GTP"/>
    <property type="match status" value="1"/>
</dbReference>
<dbReference type="PANTHER" id="PTHR10229:SF0">
    <property type="entry name" value="GTP-BINDING PROTEIN 6-RELATED"/>
    <property type="match status" value="1"/>
</dbReference>
<dbReference type="PRINTS" id="PR00326">
    <property type="entry name" value="GTP1OBG"/>
</dbReference>
<evidence type="ECO:0000256" key="7">
    <source>
        <dbReference type="SAM" id="Coils"/>
    </source>
</evidence>
<keyword evidence="5" id="KW-0460">Magnesium</keyword>
<evidence type="ECO:0000256" key="8">
    <source>
        <dbReference type="SAM" id="MobiDB-lite"/>
    </source>
</evidence>
<dbReference type="PIRSF" id="PIRSF006809">
    <property type="entry name" value="GTP-binding_hflX_prd"/>
    <property type="match status" value="1"/>
</dbReference>
<dbReference type="GO" id="GO:0046872">
    <property type="term" value="F:metal ion binding"/>
    <property type="evidence" value="ECO:0007669"/>
    <property type="project" value="UniProtKB-KW"/>
</dbReference>
<evidence type="ECO:0000313" key="11">
    <source>
        <dbReference type="EMBL" id="CAB4951942.1"/>
    </source>
</evidence>
<keyword evidence="2" id="KW-0963">Cytoplasm</keyword>
<dbReference type="GO" id="GO:0005737">
    <property type="term" value="C:cytoplasm"/>
    <property type="evidence" value="ECO:0007669"/>
    <property type="project" value="UniProtKB-SubCell"/>
</dbReference>
<dbReference type="PANTHER" id="PTHR10229">
    <property type="entry name" value="GTP-BINDING PROTEIN HFLX"/>
    <property type="match status" value="1"/>
</dbReference>
<dbReference type="InterPro" id="IPR030394">
    <property type="entry name" value="G_HFLX_dom"/>
</dbReference>
<dbReference type="Pfam" id="PF01926">
    <property type="entry name" value="MMR_HSR1"/>
    <property type="match status" value="1"/>
</dbReference>
<feature type="compositionally biased region" description="Basic and acidic residues" evidence="8">
    <location>
        <begin position="1"/>
        <end position="12"/>
    </location>
</feature>
<proteinExistence type="inferred from homology"/>
<evidence type="ECO:0000256" key="5">
    <source>
        <dbReference type="ARBA" id="ARBA00022842"/>
    </source>
</evidence>
<organism evidence="11">
    <name type="scientific">freshwater metagenome</name>
    <dbReference type="NCBI Taxonomy" id="449393"/>
    <lineage>
        <taxon>unclassified sequences</taxon>
        <taxon>metagenomes</taxon>
        <taxon>ecological metagenomes</taxon>
    </lineage>
</organism>
<dbReference type="CDD" id="cd01878">
    <property type="entry name" value="HflX"/>
    <property type="match status" value="1"/>
</dbReference>
<dbReference type="InterPro" id="IPR032305">
    <property type="entry name" value="GTP-bd_M"/>
</dbReference>
<dbReference type="Gene3D" id="3.40.50.300">
    <property type="entry name" value="P-loop containing nucleotide triphosphate hydrolases"/>
    <property type="match status" value="1"/>
</dbReference>
<dbReference type="InterPro" id="IPR005225">
    <property type="entry name" value="Small_GTP-bd"/>
</dbReference>
<accession>A0A6J7KCJ1</accession>
<dbReference type="Pfam" id="PF13167">
    <property type="entry name" value="GTP-bdg_N"/>
    <property type="match status" value="1"/>
</dbReference>
<dbReference type="InterPro" id="IPR016496">
    <property type="entry name" value="GTPase_HflX"/>
</dbReference>
<comment type="subcellular location">
    <subcellularLocation>
        <location evidence="1">Cytoplasm</location>
    </subcellularLocation>
</comment>
<reference evidence="11" key="1">
    <citation type="submission" date="2020-05" db="EMBL/GenBank/DDBJ databases">
        <authorList>
            <person name="Chiriac C."/>
            <person name="Salcher M."/>
            <person name="Ghai R."/>
            <person name="Kavagutti S V."/>
        </authorList>
    </citation>
    <scope>NUCLEOTIDE SEQUENCE</scope>
</reference>
<sequence length="445" mass="48792">MSDRQRPEDQSHRGGFGEFGGESAGLIDRTFRERIVLVGVTLQGQYEEDTDRHLAELAQLVDTAGADSVGTVMQRRQSPDPATYLGSGKVEELRELCDALDADTVVFDDELSPAQQRNLEKLLKRTAIDRTAVILDIFGQNAHSLEGKAQVELAQIRYRLPRLRGRGTSLSRQGGGIGARQGGGETQLEVDRRRLLRRMHKLEADLREISRVRQTQAKARQRSRLSRVAIVGYTNAGKSTLLNHLTDAGVLVEDRLFATLDATTRRLQLPGGETVLLTDTVGFITKLPTQLVEAFKSTLEVVVDADLLIHVVDGSTAEPDEHLDAVERVLNEIGASNVPRMLVVNKADVDPVGAKYLASAHSGAVSVSARTGEGIDQMLRALADRLRGLSSVTELLVPFERGDILAFVHREGEVLVEAPTDDGMRVRARLDEVSASKLREYVVTN</sequence>
<evidence type="ECO:0000256" key="6">
    <source>
        <dbReference type="ARBA" id="ARBA00023134"/>
    </source>
</evidence>
<dbReference type="InterPro" id="IPR042108">
    <property type="entry name" value="GTPase_HflX_N_sf"/>
</dbReference>
<dbReference type="Pfam" id="PF19275">
    <property type="entry name" value="HflX_C"/>
    <property type="match status" value="1"/>
</dbReference>
<feature type="region of interest" description="Disordered" evidence="8">
    <location>
        <begin position="1"/>
        <end position="21"/>
    </location>
</feature>
<evidence type="ECO:0000256" key="4">
    <source>
        <dbReference type="ARBA" id="ARBA00022741"/>
    </source>
</evidence>
<keyword evidence="7" id="KW-0175">Coiled coil</keyword>
<dbReference type="NCBIfam" id="TIGR03156">
    <property type="entry name" value="GTP_HflX"/>
    <property type="match status" value="1"/>
</dbReference>